<organism evidence="1">
    <name type="scientific">marine sediment metagenome</name>
    <dbReference type="NCBI Taxonomy" id="412755"/>
    <lineage>
        <taxon>unclassified sequences</taxon>
        <taxon>metagenomes</taxon>
        <taxon>ecological metagenomes</taxon>
    </lineage>
</organism>
<dbReference type="EMBL" id="BARS01054872">
    <property type="protein sequence ID" value="GAG52215.1"/>
    <property type="molecule type" value="Genomic_DNA"/>
</dbReference>
<name>X0Y8U3_9ZZZZ</name>
<protein>
    <submittedName>
        <fullName evidence="1">Uncharacterized protein</fullName>
    </submittedName>
</protein>
<proteinExistence type="predicted"/>
<gene>
    <name evidence="1" type="ORF">S01H1_81136</name>
</gene>
<comment type="caution">
    <text evidence="1">The sequence shown here is derived from an EMBL/GenBank/DDBJ whole genome shotgun (WGS) entry which is preliminary data.</text>
</comment>
<sequence>TATNIVTLTISSGTFAGTSTVSKRAIAGVATFDDLGIVEVGVDYTLTATGTPDASNTAIGPATSVKFENWATLVFDVEPSDADDGVVIAPPIVVEIWDSSNEVAVTATDDVTLEIASGTGTLGGTLTQPAVAGVATFDDITVTLTAGADQFTLEATGTGLVTGTSATFDVPVP</sequence>
<evidence type="ECO:0000313" key="1">
    <source>
        <dbReference type="EMBL" id="GAG52215.1"/>
    </source>
</evidence>
<dbReference type="AlphaFoldDB" id="X0Y8U3"/>
<reference evidence="1" key="1">
    <citation type="journal article" date="2014" name="Front. Microbiol.">
        <title>High frequency of phylogenetically diverse reductive dehalogenase-homologous genes in deep subseafloor sedimentary metagenomes.</title>
        <authorList>
            <person name="Kawai M."/>
            <person name="Futagami T."/>
            <person name="Toyoda A."/>
            <person name="Takaki Y."/>
            <person name="Nishi S."/>
            <person name="Hori S."/>
            <person name="Arai W."/>
            <person name="Tsubouchi T."/>
            <person name="Morono Y."/>
            <person name="Uchiyama I."/>
            <person name="Ito T."/>
            <person name="Fujiyama A."/>
            <person name="Inagaki F."/>
            <person name="Takami H."/>
        </authorList>
    </citation>
    <scope>NUCLEOTIDE SEQUENCE</scope>
    <source>
        <strain evidence="1">Expedition CK06-06</strain>
    </source>
</reference>
<accession>X0Y8U3</accession>
<feature type="non-terminal residue" evidence="1">
    <location>
        <position position="1"/>
    </location>
</feature>